<comment type="caution">
    <text evidence="1">The sequence shown here is derived from an EMBL/GenBank/DDBJ whole genome shotgun (WGS) entry which is preliminary data.</text>
</comment>
<dbReference type="AlphaFoldDB" id="A0A4Y2H2D7"/>
<sequence>MKFGCGFVNKRENLCQGDSLLGHRFFGQSFANTPLQANAVEGSPCHSILLPHPFRQIIYDRSTQSKSIHYSHPDPILSPSPLSSVNNPTQAFLLPLRTNSRSFYGQAVQIERWI</sequence>
<reference evidence="1 2" key="1">
    <citation type="journal article" date="2019" name="Sci. Rep.">
        <title>Orb-weaving spider Araneus ventricosus genome elucidates the spidroin gene catalogue.</title>
        <authorList>
            <person name="Kono N."/>
            <person name="Nakamura H."/>
            <person name="Ohtoshi R."/>
            <person name="Moran D.A.P."/>
            <person name="Shinohara A."/>
            <person name="Yoshida Y."/>
            <person name="Fujiwara M."/>
            <person name="Mori M."/>
            <person name="Tomita M."/>
            <person name="Arakawa K."/>
        </authorList>
    </citation>
    <scope>NUCLEOTIDE SEQUENCE [LARGE SCALE GENOMIC DNA]</scope>
</reference>
<dbReference type="Proteomes" id="UP000499080">
    <property type="component" value="Unassembled WGS sequence"/>
</dbReference>
<evidence type="ECO:0000313" key="2">
    <source>
        <dbReference type="Proteomes" id="UP000499080"/>
    </source>
</evidence>
<evidence type="ECO:0000313" key="1">
    <source>
        <dbReference type="EMBL" id="GBM59627.1"/>
    </source>
</evidence>
<dbReference type="EMBL" id="BGPR01001691">
    <property type="protein sequence ID" value="GBM59627.1"/>
    <property type="molecule type" value="Genomic_DNA"/>
</dbReference>
<protein>
    <submittedName>
        <fullName evidence="1">Uncharacterized protein</fullName>
    </submittedName>
</protein>
<accession>A0A4Y2H2D7</accession>
<gene>
    <name evidence="1" type="ORF">AVEN_218938_1</name>
</gene>
<name>A0A4Y2H2D7_ARAVE</name>
<organism evidence="1 2">
    <name type="scientific">Araneus ventricosus</name>
    <name type="common">Orbweaver spider</name>
    <name type="synonym">Epeira ventricosa</name>
    <dbReference type="NCBI Taxonomy" id="182803"/>
    <lineage>
        <taxon>Eukaryota</taxon>
        <taxon>Metazoa</taxon>
        <taxon>Ecdysozoa</taxon>
        <taxon>Arthropoda</taxon>
        <taxon>Chelicerata</taxon>
        <taxon>Arachnida</taxon>
        <taxon>Araneae</taxon>
        <taxon>Araneomorphae</taxon>
        <taxon>Entelegynae</taxon>
        <taxon>Araneoidea</taxon>
        <taxon>Araneidae</taxon>
        <taxon>Araneus</taxon>
    </lineage>
</organism>
<keyword evidence="2" id="KW-1185">Reference proteome</keyword>
<proteinExistence type="predicted"/>